<evidence type="ECO:0000256" key="2">
    <source>
        <dbReference type="ARBA" id="ARBA00022669"/>
    </source>
</evidence>
<evidence type="ECO:0000256" key="3">
    <source>
        <dbReference type="ARBA" id="ARBA00022723"/>
    </source>
</evidence>
<sequence length="590" mass="61728">MKYTTLVAAALASIASAHSDPRDVHAGIPKMLGGRKFLAELRAKNALPAPLMMEKREGKREPDVQVMRSVEDLEERQISTNGECGPGLGHCPAGQCCSIEGWCGNGIDYCAAPDCQFLYGPACDANTVPAGNSTAGIARPQLGTIPYGGAGIYDCLVPGDIAFTFDDGPYNYTSDLLDKLAVYNASATFMITGNNLGKGPIDSTPEWSNIIKRMIASGHQIASHTWSHQNLTSLDPTYFNHQIIYNEMAFNNILGYFPTYMRPPYSECNDTCSAILGNLGYHVTYFDLDTEGYLNDSPTLIQNSKNIWDAAIDGSNPATDNFLEIEHDIHYQTVYNLTDYILASMYSHGYKSVTVGQCLGDPAANWYRSGNPNAPVPQTTSTDGTCSATITCYGSTFGNCCSSAGWCGSTSAYCGTGCQPASGNCTSSSSTTSVKSTTSTKVTSSSTTTTSSKTSSTSTASQAISTDGTCGTTITCIGSTFGNCCSQYGYCGSTSAYCGTGCNPVGGTCGSASSSTSTKVTTSSTKTTTTTSSASPSSTKKVSTDGTCAGTEGFTCQGSTYGNCCSQYSYCGSTSAYCSTGCQSGFGTCS</sequence>
<feature type="domain" description="Chitin-binding type-1" evidence="10">
    <location>
        <begin position="467"/>
        <end position="511"/>
    </location>
</feature>
<accession>A0A2J6RYV7</accession>
<feature type="disulfide bond" evidence="8">
    <location>
        <begin position="96"/>
        <end position="110"/>
    </location>
</feature>
<dbReference type="CDD" id="cd00035">
    <property type="entry name" value="ChtBD1"/>
    <property type="match status" value="1"/>
</dbReference>
<dbReference type="GO" id="GO:0016810">
    <property type="term" value="F:hydrolase activity, acting on carbon-nitrogen (but not peptide) bonds"/>
    <property type="evidence" value="ECO:0007669"/>
    <property type="project" value="InterPro"/>
</dbReference>
<dbReference type="InterPro" id="IPR036861">
    <property type="entry name" value="Endochitinase-like_sf"/>
</dbReference>
<dbReference type="SMART" id="SM00270">
    <property type="entry name" value="ChtBD1"/>
    <property type="match status" value="4"/>
</dbReference>
<evidence type="ECO:0000256" key="9">
    <source>
        <dbReference type="SAM" id="MobiDB-lite"/>
    </source>
</evidence>
<comment type="caution">
    <text evidence="8">Lacks conserved residue(s) required for the propagation of feature annotation.</text>
</comment>
<feature type="disulfide bond" evidence="8">
    <location>
        <begin position="484"/>
        <end position="498"/>
    </location>
</feature>
<dbReference type="SUPFAM" id="SSF57016">
    <property type="entry name" value="Plant lectins/antimicrobial peptides"/>
    <property type="match status" value="4"/>
</dbReference>
<evidence type="ECO:0000259" key="10">
    <source>
        <dbReference type="PROSITE" id="PS50941"/>
    </source>
</evidence>
<dbReference type="CDD" id="cd11618">
    <property type="entry name" value="ChtBD1_1"/>
    <property type="match status" value="3"/>
</dbReference>
<feature type="region of interest" description="Disordered" evidence="9">
    <location>
        <begin position="510"/>
        <end position="540"/>
    </location>
</feature>
<keyword evidence="8" id="KW-1015">Disulfide bond</keyword>
<keyword evidence="2 8" id="KW-0147">Chitin-binding</keyword>
<keyword evidence="4" id="KW-0732">Signal</keyword>
<evidence type="ECO:0000313" key="12">
    <source>
        <dbReference type="EMBL" id="PMD43699.1"/>
    </source>
</evidence>
<keyword evidence="6" id="KW-0119">Carbohydrate metabolism</keyword>
<dbReference type="PROSITE" id="PS00026">
    <property type="entry name" value="CHIT_BIND_I_1"/>
    <property type="match status" value="1"/>
</dbReference>
<dbReference type="InterPro" id="IPR002509">
    <property type="entry name" value="NODB_dom"/>
</dbReference>
<evidence type="ECO:0000313" key="13">
    <source>
        <dbReference type="Proteomes" id="UP000235786"/>
    </source>
</evidence>
<evidence type="ECO:0000256" key="1">
    <source>
        <dbReference type="ARBA" id="ARBA00001941"/>
    </source>
</evidence>
<dbReference type="Gene3D" id="3.30.60.10">
    <property type="entry name" value="Endochitinase-like"/>
    <property type="match status" value="4"/>
</dbReference>
<dbReference type="Gene3D" id="3.20.20.370">
    <property type="entry name" value="Glycoside hydrolase/deacetylase"/>
    <property type="match status" value="1"/>
</dbReference>
<dbReference type="Proteomes" id="UP000235786">
    <property type="component" value="Unassembled WGS sequence"/>
</dbReference>
<dbReference type="PANTHER" id="PTHR46471:SF2">
    <property type="entry name" value="CHITIN DEACETYLASE-RELATED"/>
    <property type="match status" value="1"/>
</dbReference>
<dbReference type="InterPro" id="IPR018371">
    <property type="entry name" value="Chitin-binding_1_CS"/>
</dbReference>
<feature type="compositionally biased region" description="Low complexity" evidence="9">
    <location>
        <begin position="511"/>
        <end position="540"/>
    </location>
</feature>
<dbReference type="CDD" id="cd10951">
    <property type="entry name" value="CE4_ClCDA_like"/>
    <property type="match status" value="1"/>
</dbReference>
<organism evidence="12 13">
    <name type="scientific">Hyaloscypha variabilis (strain UAMH 11265 / GT02V1 / F)</name>
    <name type="common">Meliniomyces variabilis</name>
    <dbReference type="NCBI Taxonomy" id="1149755"/>
    <lineage>
        <taxon>Eukaryota</taxon>
        <taxon>Fungi</taxon>
        <taxon>Dikarya</taxon>
        <taxon>Ascomycota</taxon>
        <taxon>Pezizomycotina</taxon>
        <taxon>Leotiomycetes</taxon>
        <taxon>Helotiales</taxon>
        <taxon>Hyaloscyphaceae</taxon>
        <taxon>Hyaloscypha</taxon>
        <taxon>Hyaloscypha variabilis</taxon>
    </lineage>
</organism>
<feature type="domain" description="Chitin-binding type-1" evidence="10">
    <location>
        <begin position="545"/>
        <end position="590"/>
    </location>
</feature>
<feature type="disulfide bond" evidence="8">
    <location>
        <begin position="386"/>
        <end position="401"/>
    </location>
</feature>
<proteinExistence type="predicted"/>
<dbReference type="SUPFAM" id="SSF88713">
    <property type="entry name" value="Glycoside hydrolase/deacetylase"/>
    <property type="match status" value="1"/>
</dbReference>
<dbReference type="AlphaFoldDB" id="A0A2J6RYV7"/>
<dbReference type="PANTHER" id="PTHR46471">
    <property type="entry name" value="CHITIN DEACETYLASE"/>
    <property type="match status" value="1"/>
</dbReference>
<comment type="cofactor">
    <cofactor evidence="1">
        <name>Co(2+)</name>
        <dbReference type="ChEBI" id="CHEBI:48828"/>
    </cofactor>
</comment>
<feature type="disulfide bond" evidence="8">
    <location>
        <begin position="91"/>
        <end position="103"/>
    </location>
</feature>
<dbReference type="EMBL" id="KZ613942">
    <property type="protein sequence ID" value="PMD43699.1"/>
    <property type="molecule type" value="Genomic_DNA"/>
</dbReference>
<feature type="disulfide bond" evidence="8">
    <location>
        <begin position="400"/>
        <end position="414"/>
    </location>
</feature>
<dbReference type="InterPro" id="IPR011330">
    <property type="entry name" value="Glyco_hydro/deAcase_b/a-brl"/>
</dbReference>
<feature type="domain" description="Chitin-binding type-1" evidence="10">
    <location>
        <begin position="81"/>
        <end position="125"/>
    </location>
</feature>
<dbReference type="OrthoDB" id="407355at2759"/>
<feature type="domain" description="NodB homology" evidence="11">
    <location>
        <begin position="159"/>
        <end position="353"/>
    </location>
</feature>
<evidence type="ECO:0000256" key="6">
    <source>
        <dbReference type="ARBA" id="ARBA00023277"/>
    </source>
</evidence>
<feature type="domain" description="Chitin-binding type-1" evidence="10">
    <location>
        <begin position="383"/>
        <end position="427"/>
    </location>
</feature>
<evidence type="ECO:0000256" key="8">
    <source>
        <dbReference type="PROSITE-ProRule" id="PRU00261"/>
    </source>
</evidence>
<gene>
    <name evidence="12" type="ORF">L207DRAFT_631762</name>
</gene>
<dbReference type="GO" id="GO:0005975">
    <property type="term" value="P:carbohydrate metabolic process"/>
    <property type="evidence" value="ECO:0007669"/>
    <property type="project" value="InterPro"/>
</dbReference>
<dbReference type="STRING" id="1149755.A0A2J6RYV7"/>
<dbReference type="GO" id="GO:0008061">
    <property type="term" value="F:chitin binding"/>
    <property type="evidence" value="ECO:0007669"/>
    <property type="project" value="UniProtKB-UniRule"/>
</dbReference>
<protein>
    <submittedName>
        <fullName evidence="12">Family 4 carbohydrate esterase</fullName>
    </submittedName>
</protein>
<dbReference type="PROSITE" id="PS51677">
    <property type="entry name" value="NODB"/>
    <property type="match status" value="1"/>
</dbReference>
<evidence type="ECO:0000256" key="7">
    <source>
        <dbReference type="ARBA" id="ARBA00023285"/>
    </source>
</evidence>
<reference evidence="12 13" key="1">
    <citation type="submission" date="2016-04" db="EMBL/GenBank/DDBJ databases">
        <title>A degradative enzymes factory behind the ericoid mycorrhizal symbiosis.</title>
        <authorList>
            <consortium name="DOE Joint Genome Institute"/>
            <person name="Martino E."/>
            <person name="Morin E."/>
            <person name="Grelet G."/>
            <person name="Kuo A."/>
            <person name="Kohler A."/>
            <person name="Daghino S."/>
            <person name="Barry K."/>
            <person name="Choi C."/>
            <person name="Cichocki N."/>
            <person name="Clum A."/>
            <person name="Copeland A."/>
            <person name="Hainaut M."/>
            <person name="Haridas S."/>
            <person name="Labutti K."/>
            <person name="Lindquist E."/>
            <person name="Lipzen A."/>
            <person name="Khouja H.-R."/>
            <person name="Murat C."/>
            <person name="Ohm R."/>
            <person name="Olson A."/>
            <person name="Spatafora J."/>
            <person name="Veneault-Fourrey C."/>
            <person name="Henrissat B."/>
            <person name="Grigoriev I."/>
            <person name="Martin F."/>
            <person name="Perotto S."/>
        </authorList>
    </citation>
    <scope>NUCLEOTIDE SEQUENCE [LARGE SCALE GENOMIC DNA]</scope>
    <source>
        <strain evidence="12 13">F</strain>
    </source>
</reference>
<dbReference type="PROSITE" id="PS50941">
    <property type="entry name" value="CHIT_BIND_I_2"/>
    <property type="match status" value="4"/>
</dbReference>
<name>A0A2J6RYV7_HYAVF</name>
<evidence type="ECO:0000259" key="11">
    <source>
        <dbReference type="PROSITE" id="PS51677"/>
    </source>
</evidence>
<evidence type="ECO:0000256" key="5">
    <source>
        <dbReference type="ARBA" id="ARBA00022801"/>
    </source>
</evidence>
<keyword evidence="3" id="KW-0479">Metal-binding</keyword>
<keyword evidence="5" id="KW-0378">Hydrolase</keyword>
<dbReference type="Pfam" id="PF01522">
    <property type="entry name" value="Polysacc_deac_1"/>
    <property type="match status" value="1"/>
</dbReference>
<dbReference type="InterPro" id="IPR001002">
    <property type="entry name" value="Chitin-bd_1"/>
</dbReference>
<keyword evidence="7" id="KW-0170">Cobalt</keyword>
<feature type="disulfide bond" evidence="8">
    <location>
        <begin position="470"/>
        <end position="485"/>
    </location>
</feature>
<evidence type="ECO:0000256" key="4">
    <source>
        <dbReference type="ARBA" id="ARBA00022729"/>
    </source>
</evidence>
<dbReference type="GO" id="GO:0046872">
    <property type="term" value="F:metal ion binding"/>
    <property type="evidence" value="ECO:0007669"/>
    <property type="project" value="UniProtKB-KW"/>
</dbReference>
<feature type="disulfide bond" evidence="8">
    <location>
        <begin position="564"/>
        <end position="578"/>
    </location>
</feature>
<keyword evidence="13" id="KW-1185">Reference proteome</keyword>